<dbReference type="AlphaFoldDB" id="A0A8S3BCR2"/>
<feature type="non-terminal residue" evidence="1">
    <location>
        <position position="1"/>
    </location>
</feature>
<organism evidence="1 2">
    <name type="scientific">Rotaria magnacalcarata</name>
    <dbReference type="NCBI Taxonomy" id="392030"/>
    <lineage>
        <taxon>Eukaryota</taxon>
        <taxon>Metazoa</taxon>
        <taxon>Spiralia</taxon>
        <taxon>Gnathifera</taxon>
        <taxon>Rotifera</taxon>
        <taxon>Eurotatoria</taxon>
        <taxon>Bdelloidea</taxon>
        <taxon>Philodinida</taxon>
        <taxon>Philodinidae</taxon>
        <taxon>Rotaria</taxon>
    </lineage>
</organism>
<sequence>MDKVTNHYFHQSNIEEITHIPYIKKKADILR</sequence>
<evidence type="ECO:0000313" key="2">
    <source>
        <dbReference type="Proteomes" id="UP000681967"/>
    </source>
</evidence>
<accession>A0A8S3BCR2</accession>
<gene>
    <name evidence="1" type="ORF">BYL167_LOCUS47752</name>
</gene>
<name>A0A8S3BCR2_9BILA</name>
<reference evidence="1" key="1">
    <citation type="submission" date="2021-02" db="EMBL/GenBank/DDBJ databases">
        <authorList>
            <person name="Nowell W R."/>
        </authorList>
    </citation>
    <scope>NUCLEOTIDE SEQUENCE</scope>
</reference>
<evidence type="ECO:0000313" key="1">
    <source>
        <dbReference type="EMBL" id="CAF4791767.1"/>
    </source>
</evidence>
<dbReference type="EMBL" id="CAJOBH010138125">
    <property type="protein sequence ID" value="CAF4791767.1"/>
    <property type="molecule type" value="Genomic_DNA"/>
</dbReference>
<protein>
    <submittedName>
        <fullName evidence="1">Uncharacterized protein</fullName>
    </submittedName>
</protein>
<proteinExistence type="predicted"/>
<dbReference type="Proteomes" id="UP000681967">
    <property type="component" value="Unassembled WGS sequence"/>
</dbReference>
<comment type="caution">
    <text evidence="1">The sequence shown here is derived from an EMBL/GenBank/DDBJ whole genome shotgun (WGS) entry which is preliminary data.</text>
</comment>